<dbReference type="Pfam" id="PF13412">
    <property type="entry name" value="HTH_24"/>
    <property type="match status" value="1"/>
</dbReference>
<dbReference type="Gene3D" id="3.30.450.20">
    <property type="entry name" value="PAS domain"/>
    <property type="match status" value="1"/>
</dbReference>
<dbReference type="EMBL" id="JBBMFJ010000025">
    <property type="protein sequence ID" value="MEQ2563816.1"/>
    <property type="molecule type" value="Genomic_DNA"/>
</dbReference>
<reference evidence="4 5" key="1">
    <citation type="submission" date="2024-03" db="EMBL/GenBank/DDBJ databases">
        <title>Human intestinal bacterial collection.</title>
        <authorList>
            <person name="Pauvert C."/>
            <person name="Hitch T.C.A."/>
            <person name="Clavel T."/>
        </authorList>
    </citation>
    <scope>NUCLEOTIDE SEQUENCE [LARGE SCALE GENOMIC DNA]</scope>
    <source>
        <strain evidence="4 5">CLA-AP-H27</strain>
    </source>
</reference>
<evidence type="ECO:0000256" key="2">
    <source>
        <dbReference type="ARBA" id="ARBA00022840"/>
    </source>
</evidence>
<evidence type="ECO:0000256" key="1">
    <source>
        <dbReference type="ARBA" id="ARBA00022741"/>
    </source>
</evidence>
<evidence type="ECO:0000313" key="4">
    <source>
        <dbReference type="EMBL" id="MEQ2563816.1"/>
    </source>
</evidence>
<keyword evidence="5" id="KW-1185">Reference proteome</keyword>
<dbReference type="PANTHER" id="PTHR32071">
    <property type="entry name" value="TRANSCRIPTIONAL REGULATORY PROTEIN"/>
    <property type="match status" value="1"/>
</dbReference>
<evidence type="ECO:0000259" key="3">
    <source>
        <dbReference type="PROSITE" id="PS50045"/>
    </source>
</evidence>
<dbReference type="Pfam" id="PF00158">
    <property type="entry name" value="Sigma54_activat"/>
    <property type="match status" value="1"/>
</dbReference>
<dbReference type="Gene3D" id="3.40.50.300">
    <property type="entry name" value="P-loop containing nucleotide triphosphate hydrolases"/>
    <property type="match status" value="1"/>
</dbReference>
<dbReference type="SUPFAM" id="SSF52540">
    <property type="entry name" value="P-loop containing nucleoside triphosphate hydrolases"/>
    <property type="match status" value="1"/>
</dbReference>
<dbReference type="InterPro" id="IPR002078">
    <property type="entry name" value="Sigma_54_int"/>
</dbReference>
<organism evidence="4 5">
    <name type="scientific">Ventrimonas faecis</name>
    <dbReference type="NCBI Taxonomy" id="3133170"/>
    <lineage>
        <taxon>Bacteria</taxon>
        <taxon>Bacillati</taxon>
        <taxon>Bacillota</taxon>
        <taxon>Clostridia</taxon>
        <taxon>Lachnospirales</taxon>
        <taxon>Lachnospiraceae</taxon>
        <taxon>Ventrimonas</taxon>
    </lineage>
</organism>
<comment type="caution">
    <text evidence="4">The sequence shown here is derived from an EMBL/GenBank/DDBJ whole genome shotgun (WGS) entry which is preliminary data.</text>
</comment>
<sequence>MKYKGELKTEFNDFARAISDVLETDVIITDADMNVIGSAFQYFSLYQDIKIGSLMAEVFYDNQDVLLEHKRDKESCRQCPEYLVCKMESFVGVPIRLDHRTIGVIALILPKDRGKALFKKINSTVTFMHSMADLIASKITDSQYSRIIEEKNDELKGILNANDTALVYTDFYGNILFANESFRKLFWITEPLLGKRIQELFPYEAIQETFRTQERKNRMMKAAIERNHFYGIINIKPIYEHEHGASMLFTFRKYSEIQKESVQFTNGSYITFDFLEDICDMELLKRARTYARENRNIILVNTDDAEINELVAKAIHNESSRKLKDILIMHSSSIYQDYLCEYLFGEDGLLKNIHDGTIIINYPERMQIYYQERLAEVIENRKKQRDLEPVRIVFCTDQDLEERCQAGLFSQRLYDIMQGQSLRPAHTVHTDRELFLRYTENMLDYYCRIYKKSRTAATIAPADYEWLMRMEINELNIQLEMAVLHDGYVHAATELPDISSRAYELKQIRELLDAGKTQKEICSRLSISRSTLNRRIAELRK</sequence>
<keyword evidence="2" id="KW-0067">ATP-binding</keyword>
<dbReference type="SUPFAM" id="SSF55785">
    <property type="entry name" value="PYP-like sensor domain (PAS domain)"/>
    <property type="match status" value="1"/>
</dbReference>
<accession>A0ABV1HNC6</accession>
<dbReference type="InterPro" id="IPR000014">
    <property type="entry name" value="PAS"/>
</dbReference>
<feature type="domain" description="Sigma-54 factor interaction" evidence="3">
    <location>
        <begin position="282"/>
        <end position="414"/>
    </location>
</feature>
<proteinExistence type="predicted"/>
<name>A0ABV1HNC6_9FIRM</name>
<dbReference type="InterPro" id="IPR027417">
    <property type="entry name" value="P-loop_NTPase"/>
</dbReference>
<dbReference type="RefSeq" id="WP_349229894.1">
    <property type="nucleotide sequence ID" value="NZ_JBBMFJ010000025.1"/>
</dbReference>
<dbReference type="Gene3D" id="1.10.10.60">
    <property type="entry name" value="Homeodomain-like"/>
    <property type="match status" value="1"/>
</dbReference>
<gene>
    <name evidence="4" type="ORF">WMO41_11695</name>
</gene>
<dbReference type="InterPro" id="IPR035965">
    <property type="entry name" value="PAS-like_dom_sf"/>
</dbReference>
<dbReference type="Proteomes" id="UP001437460">
    <property type="component" value="Unassembled WGS sequence"/>
</dbReference>
<dbReference type="SMART" id="SM00091">
    <property type="entry name" value="PAS"/>
    <property type="match status" value="1"/>
</dbReference>
<evidence type="ECO:0000313" key="5">
    <source>
        <dbReference type="Proteomes" id="UP001437460"/>
    </source>
</evidence>
<keyword evidence="1" id="KW-0547">Nucleotide-binding</keyword>
<protein>
    <submittedName>
        <fullName evidence="4">Sigma 54-interacting transcriptional regulator</fullName>
    </submittedName>
</protein>
<dbReference type="PROSITE" id="PS50045">
    <property type="entry name" value="SIGMA54_INTERACT_4"/>
    <property type="match status" value="1"/>
</dbReference>